<dbReference type="Proteomes" id="UP001465976">
    <property type="component" value="Unassembled WGS sequence"/>
</dbReference>
<dbReference type="EMBL" id="JBAHYK010000689">
    <property type="protein sequence ID" value="KAL0571985.1"/>
    <property type="molecule type" value="Genomic_DNA"/>
</dbReference>
<keyword evidence="8" id="KW-1185">Reference proteome</keyword>
<accession>A0ABR3FA48</accession>
<dbReference type="Pfam" id="PF01940">
    <property type="entry name" value="DUF92"/>
    <property type="match status" value="1"/>
</dbReference>
<dbReference type="PANTHER" id="PTHR13353:SF5">
    <property type="entry name" value="TRANSMEMBRANE PROTEIN 19"/>
    <property type="match status" value="1"/>
</dbReference>
<comment type="similarity">
    <text evidence="2">Belongs to the TMEM19 family.</text>
</comment>
<comment type="caution">
    <text evidence="7">The sequence shown here is derived from an EMBL/GenBank/DDBJ whole genome shotgun (WGS) entry which is preliminary data.</text>
</comment>
<feature type="transmembrane region" description="Helical" evidence="6">
    <location>
        <begin position="200"/>
        <end position="223"/>
    </location>
</feature>
<sequence>MELPIIPLLLASLLGAHGIRKKSLSPSGATTAFLVGLSVFAGEIRVFGVACVVFYLTGSRATKFGKQKKAQLEDGYHEAGYRTGWQVVSNAFSAVIACLLWNVLFTPRSFQSRILGQPGVRENLFGLLGARPVEYGDWCPVDPSITNGWSRALIFAALGHFACCLGDTLASELGILSKSRPILITTLRPVPPGTNGGMSIAGTLASIAGGSIIGATMALCLVAENLKCRESWLEVCLSLIGWGTVAGGVGSLIDSFLGATVQETRYSEEKKRILQDESVSKGPVKVISGWNVLTNNQVNVVSSVLISIGISLV</sequence>
<feature type="transmembrane region" description="Helical" evidence="6">
    <location>
        <begin position="87"/>
        <end position="105"/>
    </location>
</feature>
<name>A0ABR3FA48_9AGAR</name>
<comment type="subcellular location">
    <subcellularLocation>
        <location evidence="1">Membrane</location>
        <topology evidence="1">Multi-pass membrane protein</topology>
    </subcellularLocation>
</comment>
<dbReference type="PANTHER" id="PTHR13353">
    <property type="entry name" value="TRANSMEMBRANE PROTEIN 19"/>
    <property type="match status" value="1"/>
</dbReference>
<reference evidence="7 8" key="1">
    <citation type="submission" date="2024-02" db="EMBL/GenBank/DDBJ databases">
        <title>A draft genome for the cacao thread blight pathogen Marasmius crinis-equi.</title>
        <authorList>
            <person name="Cohen S.P."/>
            <person name="Baruah I.K."/>
            <person name="Amoako-Attah I."/>
            <person name="Bukari Y."/>
            <person name="Meinhardt L.W."/>
            <person name="Bailey B.A."/>
        </authorList>
    </citation>
    <scope>NUCLEOTIDE SEQUENCE [LARGE SCALE GENOMIC DNA]</scope>
    <source>
        <strain evidence="7 8">GH-76</strain>
    </source>
</reference>
<evidence type="ECO:0000256" key="6">
    <source>
        <dbReference type="SAM" id="Phobius"/>
    </source>
</evidence>
<gene>
    <name evidence="7" type="ORF">V5O48_009987</name>
</gene>
<organism evidence="7 8">
    <name type="scientific">Marasmius crinis-equi</name>
    <dbReference type="NCBI Taxonomy" id="585013"/>
    <lineage>
        <taxon>Eukaryota</taxon>
        <taxon>Fungi</taxon>
        <taxon>Dikarya</taxon>
        <taxon>Basidiomycota</taxon>
        <taxon>Agaricomycotina</taxon>
        <taxon>Agaricomycetes</taxon>
        <taxon>Agaricomycetidae</taxon>
        <taxon>Agaricales</taxon>
        <taxon>Marasmiineae</taxon>
        <taxon>Marasmiaceae</taxon>
        <taxon>Marasmius</taxon>
    </lineage>
</organism>
<keyword evidence="4 6" id="KW-1133">Transmembrane helix</keyword>
<evidence type="ECO:0000256" key="1">
    <source>
        <dbReference type="ARBA" id="ARBA00004141"/>
    </source>
</evidence>
<evidence type="ECO:0000313" key="7">
    <source>
        <dbReference type="EMBL" id="KAL0571985.1"/>
    </source>
</evidence>
<evidence type="ECO:0008006" key="9">
    <source>
        <dbReference type="Google" id="ProtNLM"/>
    </source>
</evidence>
<evidence type="ECO:0000256" key="3">
    <source>
        <dbReference type="ARBA" id="ARBA00022692"/>
    </source>
</evidence>
<proteinExistence type="inferred from homology"/>
<evidence type="ECO:0000256" key="4">
    <source>
        <dbReference type="ARBA" id="ARBA00022989"/>
    </source>
</evidence>
<evidence type="ECO:0000256" key="2">
    <source>
        <dbReference type="ARBA" id="ARBA00009012"/>
    </source>
</evidence>
<keyword evidence="5 6" id="KW-0472">Membrane</keyword>
<evidence type="ECO:0000256" key="5">
    <source>
        <dbReference type="ARBA" id="ARBA00023136"/>
    </source>
</evidence>
<feature type="transmembrane region" description="Helical" evidence="6">
    <location>
        <begin position="34"/>
        <end position="56"/>
    </location>
</feature>
<keyword evidence="3 6" id="KW-0812">Transmembrane</keyword>
<protein>
    <recommendedName>
        <fullName evidence="9">Integral membrane family protein</fullName>
    </recommendedName>
</protein>
<dbReference type="InterPro" id="IPR002794">
    <property type="entry name" value="DUF92_TMEM19"/>
</dbReference>
<evidence type="ECO:0000313" key="8">
    <source>
        <dbReference type="Proteomes" id="UP001465976"/>
    </source>
</evidence>